<name>E1X4B2_HALMS</name>
<dbReference type="STRING" id="862908.BMS_2283"/>
<keyword evidence="1" id="KW-0732">Signal</keyword>
<dbReference type="RefSeq" id="WP_014244861.1">
    <property type="nucleotide sequence ID" value="NC_016620.1"/>
</dbReference>
<accession>E1X4B2</accession>
<feature type="signal peptide" evidence="1">
    <location>
        <begin position="1"/>
        <end position="19"/>
    </location>
</feature>
<dbReference type="KEGG" id="bmx:BMS_2283"/>
<protein>
    <submittedName>
        <fullName evidence="2">Exported protein</fullName>
    </submittedName>
</protein>
<sequence length="222" mass="24746">MKTLLIYLLSVLTISSTFASSKIEQGTLEKIIENEIHKRLNSSLISRESKNYEILSGVGVDSRGTFIQVTGGKYLNDSAILELSLSKFNDVDYEGAYVQSTKGSLYRIDLGIKKFASNSFYAKGGIGYTRGKAESTLYRWSYDYYGNFSDYSETKKTEYSALSFEGEIGNQWQWDSFTLGVSWIGYSSMALNLSGGNQNDSLDLINSKGALRLLNLQLGMSF</sequence>
<dbReference type="OrthoDB" id="5298291at2"/>
<keyword evidence="3" id="KW-1185">Reference proteome</keyword>
<dbReference type="EMBL" id="FQ312005">
    <property type="protein sequence ID" value="CBW27084.1"/>
    <property type="molecule type" value="Genomic_DNA"/>
</dbReference>
<organism evidence="2 3">
    <name type="scientific">Halobacteriovorax marinus (strain ATCC BAA-682 / DSM 15412 / SJ)</name>
    <name type="common">Bacteriovorax marinus</name>
    <dbReference type="NCBI Taxonomy" id="862908"/>
    <lineage>
        <taxon>Bacteria</taxon>
        <taxon>Pseudomonadati</taxon>
        <taxon>Bdellovibrionota</taxon>
        <taxon>Bacteriovoracia</taxon>
        <taxon>Bacteriovoracales</taxon>
        <taxon>Halobacteriovoraceae</taxon>
        <taxon>Halobacteriovorax</taxon>
    </lineage>
</organism>
<dbReference type="Proteomes" id="UP000008963">
    <property type="component" value="Chromosome"/>
</dbReference>
<evidence type="ECO:0000256" key="1">
    <source>
        <dbReference type="SAM" id="SignalP"/>
    </source>
</evidence>
<reference evidence="3" key="1">
    <citation type="journal article" date="2013" name="ISME J.">
        <title>A small predatory core genome in the divergent marine Bacteriovorax marinus SJ and the terrestrial Bdellovibrio bacteriovorus.</title>
        <authorList>
            <person name="Crossman L.C."/>
            <person name="Chen H."/>
            <person name="Cerdeno-Tarraga A.M."/>
            <person name="Brooks K."/>
            <person name="Quail M.A."/>
            <person name="Pineiro S.A."/>
            <person name="Hobley L."/>
            <person name="Sockett R.E."/>
            <person name="Bentley S.D."/>
            <person name="Parkhill J."/>
            <person name="Williams H.N."/>
            <person name="Stine O.C."/>
        </authorList>
    </citation>
    <scope>NUCLEOTIDE SEQUENCE [LARGE SCALE GENOMIC DNA]</scope>
    <source>
        <strain evidence="3">ATCC BAA-682 / DSM 15412 / SJ</strain>
    </source>
</reference>
<feature type="chain" id="PRO_5003154783" evidence="1">
    <location>
        <begin position="20"/>
        <end position="222"/>
    </location>
</feature>
<evidence type="ECO:0000313" key="3">
    <source>
        <dbReference type="Proteomes" id="UP000008963"/>
    </source>
</evidence>
<evidence type="ECO:0000313" key="2">
    <source>
        <dbReference type="EMBL" id="CBW27084.1"/>
    </source>
</evidence>
<gene>
    <name evidence="2" type="ordered locus">BMS_2283</name>
</gene>
<dbReference type="PATRIC" id="fig|862908.3.peg.2173"/>
<dbReference type="HOGENOM" id="CLU_1243885_0_0_7"/>
<dbReference type="AlphaFoldDB" id="E1X4B2"/>
<proteinExistence type="predicted"/>